<dbReference type="EMBL" id="JACOFV010000017">
    <property type="protein sequence ID" value="MBC3863710.1"/>
    <property type="molecule type" value="Genomic_DNA"/>
</dbReference>
<dbReference type="InterPro" id="IPR036155">
    <property type="entry name" value="Crypto/Photolyase_N_sf"/>
</dbReference>
<evidence type="ECO:0000313" key="10">
    <source>
        <dbReference type="Proteomes" id="UP000634011"/>
    </source>
</evidence>
<dbReference type="GO" id="GO:0003677">
    <property type="term" value="F:DNA binding"/>
    <property type="evidence" value="ECO:0007669"/>
    <property type="project" value="TreeGrafter"/>
</dbReference>
<comment type="caution">
    <text evidence="9">The sequence shown here is derived from an EMBL/GenBank/DDBJ whole genome shotgun (WGS) entry which is preliminary data.</text>
</comment>
<keyword evidence="4 6" id="KW-0274">FAD</keyword>
<dbReference type="PANTHER" id="PTHR11455:SF22">
    <property type="entry name" value="CRYPTOCHROME DASH"/>
    <property type="match status" value="1"/>
</dbReference>
<feature type="domain" description="Photolyase/cryptochrome alpha/beta" evidence="8">
    <location>
        <begin position="22"/>
        <end position="155"/>
    </location>
</feature>
<organism evidence="9 10">
    <name type="scientific">Undibacterium jejuense</name>
    <dbReference type="NCBI Taxonomy" id="1344949"/>
    <lineage>
        <taxon>Bacteria</taxon>
        <taxon>Pseudomonadati</taxon>
        <taxon>Pseudomonadota</taxon>
        <taxon>Betaproteobacteria</taxon>
        <taxon>Burkholderiales</taxon>
        <taxon>Oxalobacteraceae</taxon>
        <taxon>Undibacterium</taxon>
    </lineage>
</organism>
<evidence type="ECO:0000256" key="2">
    <source>
        <dbReference type="ARBA" id="ARBA00017881"/>
    </source>
</evidence>
<evidence type="ECO:0000256" key="1">
    <source>
        <dbReference type="ARBA" id="ARBA00005862"/>
    </source>
</evidence>
<keyword evidence="10" id="KW-1185">Reference proteome</keyword>
<name>A0A923HIL2_9BURK</name>
<accession>A0A923HIL2</accession>
<feature type="binding site" evidence="6">
    <location>
        <begin position="421"/>
        <end position="423"/>
    </location>
    <ligand>
        <name>FAD</name>
        <dbReference type="ChEBI" id="CHEBI:57692"/>
    </ligand>
</feature>
<keyword evidence="5 7" id="KW-0157">Chromophore</keyword>
<gene>
    <name evidence="9" type="ORF">H8K32_16505</name>
</gene>
<evidence type="ECO:0000256" key="3">
    <source>
        <dbReference type="ARBA" id="ARBA00022630"/>
    </source>
</evidence>
<keyword evidence="3 6" id="KW-0285">Flavoprotein</keyword>
<comment type="similarity">
    <text evidence="1 7">Belongs to the DNA photolyase class-1 family.</text>
</comment>
<comment type="cofactor">
    <cofactor evidence="7">
        <name>(6R)-5,10-methylene-5,6,7,8-tetrahydrofolate</name>
        <dbReference type="ChEBI" id="CHEBI:15636"/>
    </cofactor>
    <text evidence="7">Binds 1 5,10-methenyltetrahydrofolate (MTHF) per subunit.</text>
</comment>
<reference evidence="9" key="1">
    <citation type="submission" date="2020-08" db="EMBL/GenBank/DDBJ databases">
        <title>Novel species isolated from subtropical streams in China.</title>
        <authorList>
            <person name="Lu H."/>
        </authorList>
    </citation>
    <scope>NUCLEOTIDE SEQUENCE</scope>
    <source>
        <strain evidence="9">KACC 12607</strain>
    </source>
</reference>
<dbReference type="Proteomes" id="UP000634011">
    <property type="component" value="Unassembled WGS sequence"/>
</dbReference>
<dbReference type="SUPFAM" id="SSF48173">
    <property type="entry name" value="Cryptochrome/photolyase FAD-binding domain"/>
    <property type="match status" value="1"/>
</dbReference>
<dbReference type="InterPro" id="IPR006050">
    <property type="entry name" value="DNA_photolyase_N"/>
</dbReference>
<evidence type="ECO:0000256" key="5">
    <source>
        <dbReference type="ARBA" id="ARBA00022991"/>
    </source>
</evidence>
<dbReference type="InterPro" id="IPR005101">
    <property type="entry name" value="Cryptochr/Photolyase_FAD-bd"/>
</dbReference>
<feature type="binding site" evidence="6">
    <location>
        <position position="272"/>
    </location>
    <ligand>
        <name>FAD</name>
        <dbReference type="ChEBI" id="CHEBI:57692"/>
    </ligand>
</feature>
<evidence type="ECO:0000256" key="6">
    <source>
        <dbReference type="PIRSR" id="PIRSR602081-1"/>
    </source>
</evidence>
<dbReference type="GO" id="GO:0003913">
    <property type="term" value="F:DNA photolyase activity"/>
    <property type="evidence" value="ECO:0007669"/>
    <property type="project" value="InterPro"/>
</dbReference>
<feature type="binding site" evidence="6">
    <location>
        <begin position="325"/>
        <end position="332"/>
    </location>
    <ligand>
        <name>FAD</name>
        <dbReference type="ChEBI" id="CHEBI:57692"/>
    </ligand>
</feature>
<dbReference type="AlphaFoldDB" id="A0A923HIL2"/>
<evidence type="ECO:0000256" key="4">
    <source>
        <dbReference type="ARBA" id="ARBA00022827"/>
    </source>
</evidence>
<dbReference type="Pfam" id="PF00875">
    <property type="entry name" value="DNA_photolyase"/>
    <property type="match status" value="1"/>
</dbReference>
<dbReference type="InterPro" id="IPR002081">
    <property type="entry name" value="Cryptochrome/DNA_photolyase_1"/>
</dbReference>
<dbReference type="Gene3D" id="3.40.50.620">
    <property type="entry name" value="HUPs"/>
    <property type="match status" value="1"/>
</dbReference>
<dbReference type="Pfam" id="PF03441">
    <property type="entry name" value="FAD_binding_7"/>
    <property type="match status" value="1"/>
</dbReference>
<dbReference type="InterPro" id="IPR036134">
    <property type="entry name" value="Crypto/Photolyase_FAD-like_sf"/>
</dbReference>
<evidence type="ECO:0000259" key="8">
    <source>
        <dbReference type="PROSITE" id="PS51645"/>
    </source>
</evidence>
<dbReference type="SUPFAM" id="SSF52425">
    <property type="entry name" value="Cryptochrome/photolyase, N-terminal domain"/>
    <property type="match status" value="1"/>
</dbReference>
<dbReference type="Gene3D" id="1.25.40.80">
    <property type="match status" value="1"/>
</dbReference>
<proteinExistence type="inferred from homology"/>
<evidence type="ECO:0000313" key="9">
    <source>
        <dbReference type="EMBL" id="MBC3863710.1"/>
    </source>
</evidence>
<dbReference type="PRINTS" id="PR00147">
    <property type="entry name" value="DNAPHOTLYASE"/>
</dbReference>
<dbReference type="NCBIfam" id="TIGR02765">
    <property type="entry name" value="crypto_DASH"/>
    <property type="match status" value="1"/>
</dbReference>
<comment type="cofactor">
    <cofactor evidence="6 7">
        <name>FAD</name>
        <dbReference type="ChEBI" id="CHEBI:57692"/>
    </cofactor>
    <text evidence="6 7">Binds 1 FAD per subunit.</text>
</comment>
<evidence type="ECO:0000256" key="7">
    <source>
        <dbReference type="RuleBase" id="RU367151"/>
    </source>
</evidence>
<dbReference type="InterPro" id="IPR014729">
    <property type="entry name" value="Rossmann-like_a/b/a_fold"/>
</dbReference>
<dbReference type="GO" id="GO:0000719">
    <property type="term" value="P:photoreactive repair"/>
    <property type="evidence" value="ECO:0007669"/>
    <property type="project" value="TreeGrafter"/>
</dbReference>
<sequence>MLKSTIVNTSSQTQPSQSSPKKIVIYWFRNDLRIEDNTALVKACQVAEKIVFVYCHVSAIDVFDSLQRCRLPKSNGHRQQFIADALTEVRMQLEASGNTLLELHGSAAACLPQLASEINAKAVYCEEIAAPYEQDEVHALRSAGLHVHTVWQSSLLDPADLPFTADALPQVFTQFRQVIEAENVRPRSPAPKPAVIPALPDNFNTVAARWIQLETKRPKQGALMVSVASMPTPLSHDPRSSFPHYLPAFSGGASAARNHLQNYLTKKLPHTYKLTRNQLSGHDYSTKFAPWLASGALSARQIYQELKEFETNYGANEGSYWIWFELLWRDYFRFLHLQYGRKLYAASGLTQAPTPTHHEDRFEQWCMAKTAEPLVNAGMRELYSTGFLSNRLRQIVASYLIYDLECDWRAGAAWFEASLIDYDVYSNQGNWLYIAGCGTDPRHGRRFNIQKQMHDHDRDGSYQGLWNTF</sequence>
<dbReference type="GO" id="GO:0071949">
    <property type="term" value="F:FAD binding"/>
    <property type="evidence" value="ECO:0007669"/>
    <property type="project" value="TreeGrafter"/>
</dbReference>
<dbReference type="Gene3D" id="1.10.579.10">
    <property type="entry name" value="DNA Cyclobutane Dipyrimidine Photolyase, subunit A, domain 3"/>
    <property type="match status" value="1"/>
</dbReference>
<dbReference type="PROSITE" id="PS51645">
    <property type="entry name" value="PHR_CRY_ALPHA_BETA"/>
    <property type="match status" value="1"/>
</dbReference>
<dbReference type="PANTHER" id="PTHR11455">
    <property type="entry name" value="CRYPTOCHROME"/>
    <property type="match status" value="1"/>
</dbReference>
<protein>
    <recommendedName>
        <fullName evidence="2 7">Cryptochrome DASH</fullName>
    </recommendedName>
</protein>
<dbReference type="InterPro" id="IPR014133">
    <property type="entry name" value="Cry_DASH"/>
</dbReference>
<dbReference type="RefSeq" id="WP_186913660.1">
    <property type="nucleotide sequence ID" value="NZ_JACOFV010000017.1"/>
</dbReference>
<comment type="function">
    <text evidence="7">May have a photoreceptor function.</text>
</comment>